<dbReference type="OrthoDB" id="9769726at2"/>
<gene>
    <name evidence="5" type="ordered locus">Sgly_1520</name>
</gene>
<dbReference type="GO" id="GO:0003677">
    <property type="term" value="F:DNA binding"/>
    <property type="evidence" value="ECO:0007669"/>
    <property type="project" value="UniProtKB-KW"/>
</dbReference>
<keyword evidence="6" id="KW-1185">Reference proteome</keyword>
<dbReference type="CDD" id="cd01189">
    <property type="entry name" value="INT_ICEBs1_C_like"/>
    <property type="match status" value="1"/>
</dbReference>
<name>F0SX38_SYNGF</name>
<dbReference type="Gene3D" id="1.10.150.130">
    <property type="match status" value="1"/>
</dbReference>
<dbReference type="InterPro" id="IPR013762">
    <property type="entry name" value="Integrase-like_cat_sf"/>
</dbReference>
<evidence type="ECO:0000256" key="2">
    <source>
        <dbReference type="ARBA" id="ARBA00023125"/>
    </source>
</evidence>
<keyword evidence="3" id="KW-0233">DNA recombination</keyword>
<dbReference type="PROSITE" id="PS51898">
    <property type="entry name" value="TYR_RECOMBINASE"/>
    <property type="match status" value="1"/>
</dbReference>
<evidence type="ECO:0000256" key="3">
    <source>
        <dbReference type="ARBA" id="ARBA00023172"/>
    </source>
</evidence>
<dbReference type="Pfam" id="PF00589">
    <property type="entry name" value="Phage_integrase"/>
    <property type="match status" value="1"/>
</dbReference>
<protein>
    <submittedName>
        <fullName evidence="5">Integrase family protein</fullName>
    </submittedName>
</protein>
<dbReference type="AlphaFoldDB" id="F0SX38"/>
<dbReference type="PANTHER" id="PTHR30349:SF64">
    <property type="entry name" value="PROPHAGE INTEGRASE INTD-RELATED"/>
    <property type="match status" value="1"/>
</dbReference>
<evidence type="ECO:0000313" key="5">
    <source>
        <dbReference type="EMBL" id="ADY55821.1"/>
    </source>
</evidence>
<dbReference type="GO" id="GO:0015074">
    <property type="term" value="P:DNA integration"/>
    <property type="evidence" value="ECO:0007669"/>
    <property type="project" value="UniProtKB-KW"/>
</dbReference>
<dbReference type="InterPro" id="IPR010998">
    <property type="entry name" value="Integrase_recombinase_N"/>
</dbReference>
<dbReference type="Gene3D" id="1.10.443.10">
    <property type="entry name" value="Intergrase catalytic core"/>
    <property type="match status" value="1"/>
</dbReference>
<dbReference type="Proteomes" id="UP000007488">
    <property type="component" value="Chromosome"/>
</dbReference>
<accession>F0SX38</accession>
<dbReference type="InterPro" id="IPR011010">
    <property type="entry name" value="DNA_brk_join_enz"/>
</dbReference>
<organism evidence="5 6">
    <name type="scientific">Syntrophobotulus glycolicus (strain DSM 8271 / FlGlyR)</name>
    <dbReference type="NCBI Taxonomy" id="645991"/>
    <lineage>
        <taxon>Bacteria</taxon>
        <taxon>Bacillati</taxon>
        <taxon>Bacillota</taxon>
        <taxon>Clostridia</taxon>
        <taxon>Eubacteriales</taxon>
        <taxon>Desulfitobacteriaceae</taxon>
        <taxon>Syntrophobotulus</taxon>
    </lineage>
</organism>
<dbReference type="GO" id="GO:0006310">
    <property type="term" value="P:DNA recombination"/>
    <property type="evidence" value="ECO:0007669"/>
    <property type="project" value="UniProtKB-KW"/>
</dbReference>
<proteinExistence type="inferred from homology"/>
<dbReference type="STRING" id="645991.Sgly_1520"/>
<dbReference type="KEGG" id="sgy:Sgly_1520"/>
<dbReference type="InterPro" id="IPR002104">
    <property type="entry name" value="Integrase_catalytic"/>
</dbReference>
<evidence type="ECO:0000256" key="1">
    <source>
        <dbReference type="ARBA" id="ARBA00008857"/>
    </source>
</evidence>
<comment type="similarity">
    <text evidence="1">Belongs to the 'phage' integrase family.</text>
</comment>
<dbReference type="SUPFAM" id="SSF56349">
    <property type="entry name" value="DNA breaking-rejoining enzymes"/>
    <property type="match status" value="1"/>
</dbReference>
<dbReference type="InterPro" id="IPR050090">
    <property type="entry name" value="Tyrosine_recombinase_XerCD"/>
</dbReference>
<sequence length="378" mass="43895">MSKFGENIYERKDGRWVCRVLKPDGKHRYLYGQSYDEVQNKKEKLMKAFLSLPETSPNSRHPLSCLLKKWLNDDVRERVKPTTYDSYYYCMATYVIPFFDSLEIGGGAISEGHIKYFISYISRNQHLSETYKRKVLSIFKTALKKIFKNAENYRSIMEAFHLPKSKSVPVAVFSMKEQRLIEAEIMRDNDIRSVGILLCFYTGIRLGELCALSWKDVDLDAKTLLINGTVSRIKKKNTQHGKTQLSITTPKSRSSMRKIPIPNFLIQKMRSLESSQSKEDSYIFSNKKGPTDPRTYQRVYKRLLDKAKITPRKFHAIRHTFATRALEMSVDIKTLSELLGHSSVTVTLNTYAHSLMEQKIIAIDKMNSFYEKQWISAM</sequence>
<reference evidence="6" key="2">
    <citation type="submission" date="2011-02" db="EMBL/GenBank/DDBJ databases">
        <title>The complete genome of Syntrophobotulus glycolicus DSM 8271.</title>
        <authorList>
            <person name="Lucas S."/>
            <person name="Copeland A."/>
            <person name="Lapidus A."/>
            <person name="Bruce D."/>
            <person name="Goodwin L."/>
            <person name="Pitluck S."/>
            <person name="Kyrpides N."/>
            <person name="Mavromatis K."/>
            <person name="Pagani I."/>
            <person name="Ivanova N."/>
            <person name="Mikhailova N."/>
            <person name="Chertkov O."/>
            <person name="Held B."/>
            <person name="Detter J.C."/>
            <person name="Tapia R."/>
            <person name="Han C."/>
            <person name="Land M."/>
            <person name="Hauser L."/>
            <person name="Markowitz V."/>
            <person name="Cheng J.-F."/>
            <person name="Hugenholtz P."/>
            <person name="Woyke T."/>
            <person name="Wu D."/>
            <person name="Spring S."/>
            <person name="Schroeder M."/>
            <person name="Brambilla E."/>
            <person name="Klenk H.-P."/>
            <person name="Eisen J.A."/>
        </authorList>
    </citation>
    <scope>NUCLEOTIDE SEQUENCE [LARGE SCALE GENOMIC DNA]</scope>
    <source>
        <strain evidence="6">DSM 8271 / FlGlyR</strain>
    </source>
</reference>
<dbReference type="eggNOG" id="COG0582">
    <property type="taxonomic scope" value="Bacteria"/>
</dbReference>
<dbReference type="PANTHER" id="PTHR30349">
    <property type="entry name" value="PHAGE INTEGRASE-RELATED"/>
    <property type="match status" value="1"/>
</dbReference>
<reference evidence="5 6" key="1">
    <citation type="journal article" date="2011" name="Stand. Genomic Sci.">
        <title>Complete genome sequence of Syntrophobotulus glycolicus type strain (FlGlyR).</title>
        <authorList>
            <person name="Han C."/>
            <person name="Mwirichia R."/>
            <person name="Chertkov O."/>
            <person name="Held B."/>
            <person name="Lapidus A."/>
            <person name="Nolan M."/>
            <person name="Lucas S."/>
            <person name="Hammon N."/>
            <person name="Deshpande S."/>
            <person name="Cheng J.F."/>
            <person name="Tapia R."/>
            <person name="Goodwin L."/>
            <person name="Pitluck S."/>
            <person name="Huntemann M."/>
            <person name="Liolios K."/>
            <person name="Ivanova N."/>
            <person name="Pagani I."/>
            <person name="Mavromatis K."/>
            <person name="Ovchinikova G."/>
            <person name="Pati A."/>
            <person name="Chen A."/>
            <person name="Palaniappan K."/>
            <person name="Land M."/>
            <person name="Hauser L."/>
            <person name="Brambilla E.M."/>
            <person name="Rohde M."/>
            <person name="Spring S."/>
            <person name="Sikorski J."/>
            <person name="Goker M."/>
            <person name="Woyke T."/>
            <person name="Bristow J."/>
            <person name="Eisen J.A."/>
            <person name="Markowitz V."/>
            <person name="Hugenholtz P."/>
            <person name="Kyrpides N.C."/>
            <person name="Klenk H.P."/>
            <person name="Detter J.C."/>
        </authorList>
    </citation>
    <scope>NUCLEOTIDE SEQUENCE [LARGE SCALE GENOMIC DNA]</scope>
    <source>
        <strain evidence="6">DSM 8271 / FlGlyR</strain>
    </source>
</reference>
<evidence type="ECO:0000259" key="4">
    <source>
        <dbReference type="PROSITE" id="PS51898"/>
    </source>
</evidence>
<feature type="domain" description="Tyr recombinase" evidence="4">
    <location>
        <begin position="168"/>
        <end position="364"/>
    </location>
</feature>
<keyword evidence="2" id="KW-0238">DNA-binding</keyword>
<dbReference type="HOGENOM" id="CLU_027562_17_1_9"/>
<evidence type="ECO:0000313" key="6">
    <source>
        <dbReference type="Proteomes" id="UP000007488"/>
    </source>
</evidence>
<dbReference type="EMBL" id="CP002547">
    <property type="protein sequence ID" value="ADY55821.1"/>
    <property type="molecule type" value="Genomic_DNA"/>
</dbReference>
<dbReference type="RefSeq" id="WP_013624691.1">
    <property type="nucleotide sequence ID" value="NC_015172.1"/>
</dbReference>